<sequence length="434" mass="48644">MSNQNGGSVPQRRGPQLDPEEAHDNGSGANVLVDCRPPQAPSMSEEGIQNLCAMTTLDDGGFNRALEIIRTPRAPIHFLVRREMERVILQESERLNHPANTKPANHAVNPEPATPSRFIFSAVTKKDGTRNKSLLTITMQGLERLPKSTQEREYPPGYFHGNPAAQKALLAQVREIQKRVRLSIRKKLLINMINADGNTIEDQVVPNVHKLTKSIFLFLNPAKVSMTQAQVREAISMLYVTRIGHLRLQTLQHLLSPGIKRVSQWDLINNKIQELNSKSSDYRAAGSKAIMAREALLFGQQRSFNELDEAVISIPTDEEVQAVLDKHQSQQLACYYRIHNSKISSAGCLWDDQKSSKEQPVGSTLGWYTKPSPLPKRPLVALWTAFSRPRGSQRTLRLDGTQIRPVRVQPRDGIPATKIRTTNGRPELRPLVVL</sequence>
<protein>
    <submittedName>
        <fullName evidence="2">Uncharacterized protein</fullName>
    </submittedName>
</protein>
<organism evidence="2 3">
    <name type="scientific">Puccinia coronata f. sp. avenae</name>
    <dbReference type="NCBI Taxonomy" id="200324"/>
    <lineage>
        <taxon>Eukaryota</taxon>
        <taxon>Fungi</taxon>
        <taxon>Dikarya</taxon>
        <taxon>Basidiomycota</taxon>
        <taxon>Pucciniomycotina</taxon>
        <taxon>Pucciniomycetes</taxon>
        <taxon>Pucciniales</taxon>
        <taxon>Pucciniaceae</taxon>
        <taxon>Puccinia</taxon>
    </lineage>
</organism>
<feature type="region of interest" description="Disordered" evidence="1">
    <location>
        <begin position="1"/>
        <end position="31"/>
    </location>
</feature>
<evidence type="ECO:0000256" key="1">
    <source>
        <dbReference type="SAM" id="MobiDB-lite"/>
    </source>
</evidence>
<dbReference type="Proteomes" id="UP000235392">
    <property type="component" value="Unassembled WGS sequence"/>
</dbReference>
<proteinExistence type="predicted"/>
<dbReference type="AlphaFoldDB" id="A0A2N5SKG9"/>
<accession>A0A2N5SKG9</accession>
<gene>
    <name evidence="2" type="ORF">PCASD_21319</name>
</gene>
<evidence type="ECO:0000313" key="3">
    <source>
        <dbReference type="Proteomes" id="UP000235392"/>
    </source>
</evidence>
<name>A0A2N5SKG9_9BASI</name>
<dbReference type="EMBL" id="PGCI01000843">
    <property type="protein sequence ID" value="PLW13701.1"/>
    <property type="molecule type" value="Genomic_DNA"/>
</dbReference>
<evidence type="ECO:0000313" key="2">
    <source>
        <dbReference type="EMBL" id="PLW13701.1"/>
    </source>
</evidence>
<comment type="caution">
    <text evidence="2">The sequence shown here is derived from an EMBL/GenBank/DDBJ whole genome shotgun (WGS) entry which is preliminary data.</text>
</comment>
<reference evidence="2 3" key="1">
    <citation type="submission" date="2017-11" db="EMBL/GenBank/DDBJ databases">
        <title>De novo assembly and phasing of dikaryotic genomes from two isolates of Puccinia coronata f. sp. avenae, the causal agent of oat crown rust.</title>
        <authorList>
            <person name="Miller M.E."/>
            <person name="Zhang Y."/>
            <person name="Omidvar V."/>
            <person name="Sperschneider J."/>
            <person name="Schwessinger B."/>
            <person name="Raley C."/>
            <person name="Palmer J.M."/>
            <person name="Garnica D."/>
            <person name="Upadhyaya N."/>
            <person name="Rathjen J."/>
            <person name="Taylor J.M."/>
            <person name="Park R.F."/>
            <person name="Dodds P.N."/>
            <person name="Hirsch C.D."/>
            <person name="Kianian S.F."/>
            <person name="Figueroa M."/>
        </authorList>
    </citation>
    <scope>NUCLEOTIDE SEQUENCE [LARGE SCALE GENOMIC DNA]</scope>
    <source>
        <strain evidence="2">12SD80</strain>
    </source>
</reference>